<name>A0ABT3N268_9GAMM</name>
<keyword evidence="2" id="KW-1185">Reference proteome</keyword>
<accession>A0ABT3N268</accession>
<dbReference type="Proteomes" id="UP001209854">
    <property type="component" value="Unassembled WGS sequence"/>
</dbReference>
<reference evidence="1 2" key="1">
    <citation type="submission" date="2022-10" db="EMBL/GenBank/DDBJ databases">
        <title>High-quality genome sequences of two octocoral-associated bacteria, Endozoicomonas euniceicola EF212 and Endozoicomonas gorgoniicola PS125.</title>
        <authorList>
            <person name="Chiou Y.-J."/>
            <person name="Chen Y.-H."/>
        </authorList>
    </citation>
    <scope>NUCLEOTIDE SEQUENCE [LARGE SCALE GENOMIC DNA]</scope>
    <source>
        <strain evidence="1 2">PS125</strain>
    </source>
</reference>
<dbReference type="Gene3D" id="6.10.250.2540">
    <property type="match status" value="1"/>
</dbReference>
<dbReference type="RefSeq" id="WP_262565485.1">
    <property type="nucleotide sequence ID" value="NZ_JAPFCC010000001.1"/>
</dbReference>
<proteinExistence type="predicted"/>
<evidence type="ECO:0000313" key="1">
    <source>
        <dbReference type="EMBL" id="MCW7555728.1"/>
    </source>
</evidence>
<comment type="caution">
    <text evidence="1">The sequence shown here is derived from an EMBL/GenBank/DDBJ whole genome shotgun (WGS) entry which is preliminary data.</text>
</comment>
<evidence type="ECO:0000313" key="2">
    <source>
        <dbReference type="Proteomes" id="UP001209854"/>
    </source>
</evidence>
<protein>
    <submittedName>
        <fullName evidence="1">Uncharacterized protein</fullName>
    </submittedName>
</protein>
<gene>
    <name evidence="1" type="ORF">NX722_24485</name>
</gene>
<dbReference type="EMBL" id="JAPFCC010000001">
    <property type="protein sequence ID" value="MCW7555728.1"/>
    <property type="molecule type" value="Genomic_DNA"/>
</dbReference>
<organism evidence="1 2">
    <name type="scientific">Endozoicomonas gorgoniicola</name>
    <dbReference type="NCBI Taxonomy" id="1234144"/>
    <lineage>
        <taxon>Bacteria</taxon>
        <taxon>Pseudomonadati</taxon>
        <taxon>Pseudomonadota</taxon>
        <taxon>Gammaproteobacteria</taxon>
        <taxon>Oceanospirillales</taxon>
        <taxon>Endozoicomonadaceae</taxon>
        <taxon>Endozoicomonas</taxon>
    </lineage>
</organism>
<sequence>MGLEQRVEALEIWKDRMEVVIRGTHDVVCLILKEQRQFERELCDIKRKQAEHDERFDKMDKKFERIDDRFDKLERLIVSSLLEKTEGAEKKDLT</sequence>